<dbReference type="EMBL" id="ACUX02000003">
    <property type="protein sequence ID" value="EEZ62302.1"/>
    <property type="molecule type" value="Genomic_DNA"/>
</dbReference>
<comment type="caution">
    <text evidence="1">The sequence shown here is derived from an EMBL/GenBank/DDBJ whole genome shotgun (WGS) entry which is preliminary data.</text>
</comment>
<name>D0WDZ6_SLAES</name>
<protein>
    <submittedName>
        <fullName evidence="1">Uncharacterized protein</fullName>
    </submittedName>
</protein>
<evidence type="ECO:0000313" key="2">
    <source>
        <dbReference type="Proteomes" id="UP000006001"/>
    </source>
</evidence>
<gene>
    <name evidence="1" type="ORF">HMPREF0762_00018</name>
</gene>
<dbReference type="Proteomes" id="UP000006001">
    <property type="component" value="Unassembled WGS sequence"/>
</dbReference>
<sequence>MPCCRHLPFVVPTFVWMRFGVRVRTRADDLGFIRDPGSVERLDMRFFESGSILRPAKRWSIR</sequence>
<keyword evidence="2" id="KW-1185">Reference proteome</keyword>
<reference evidence="1" key="1">
    <citation type="submission" date="2009-10" db="EMBL/GenBank/DDBJ databases">
        <authorList>
            <person name="Weinstock G."/>
            <person name="Sodergren E."/>
            <person name="Clifton S."/>
            <person name="Fulton L."/>
            <person name="Fulton B."/>
            <person name="Courtney L."/>
            <person name="Fronick C."/>
            <person name="Harrison M."/>
            <person name="Strong C."/>
            <person name="Farmer C."/>
            <person name="Delahaunty K."/>
            <person name="Markovic C."/>
            <person name="Hall O."/>
            <person name="Minx P."/>
            <person name="Tomlinson C."/>
            <person name="Mitreva M."/>
            <person name="Nelson J."/>
            <person name="Hou S."/>
            <person name="Wollam A."/>
            <person name="Pepin K.H."/>
            <person name="Johnson M."/>
            <person name="Bhonagiri V."/>
            <person name="Nash W.E."/>
            <person name="Warren W."/>
            <person name="Chinwalla A."/>
            <person name="Mardis E.R."/>
            <person name="Wilson R.K."/>
        </authorList>
    </citation>
    <scope>NUCLEOTIDE SEQUENCE [LARGE SCALE GENOMIC DNA]</scope>
    <source>
        <strain evidence="1">ATCC 700122</strain>
    </source>
</reference>
<organism evidence="1 2">
    <name type="scientific">Slackia exigua (strain ATCC 700122 / DSM 15923 / CIP 105133 / JCM 11022 / KCTC 5966 / S-7)</name>
    <dbReference type="NCBI Taxonomy" id="649764"/>
    <lineage>
        <taxon>Bacteria</taxon>
        <taxon>Bacillati</taxon>
        <taxon>Actinomycetota</taxon>
        <taxon>Coriobacteriia</taxon>
        <taxon>Eggerthellales</taxon>
        <taxon>Eggerthellaceae</taxon>
        <taxon>Slackia</taxon>
    </lineage>
</organism>
<accession>D0WDZ6</accession>
<dbReference type="STRING" id="649764.HMPREF0762_00018"/>
<proteinExistence type="predicted"/>
<dbReference type="AlphaFoldDB" id="D0WDZ6"/>
<dbReference type="HOGENOM" id="CLU_2901856_0_0_11"/>
<evidence type="ECO:0000313" key="1">
    <source>
        <dbReference type="EMBL" id="EEZ62302.1"/>
    </source>
</evidence>